<dbReference type="KEGG" id="gce:KYE46_03105"/>
<evidence type="ECO:0000313" key="13">
    <source>
        <dbReference type="Proteomes" id="UP000825009"/>
    </source>
</evidence>
<evidence type="ECO:0000256" key="2">
    <source>
        <dbReference type="ARBA" id="ARBA00022448"/>
    </source>
</evidence>
<keyword evidence="7 9" id="KW-1133">Transmembrane helix</keyword>
<dbReference type="GO" id="GO:0015421">
    <property type="term" value="F:ABC-type oligopeptide transporter activity"/>
    <property type="evidence" value="ECO:0007669"/>
    <property type="project" value="TreeGrafter"/>
</dbReference>
<dbReference type="GO" id="GO:0005886">
    <property type="term" value="C:plasma membrane"/>
    <property type="evidence" value="ECO:0007669"/>
    <property type="project" value="UniProtKB-SubCell"/>
</dbReference>
<dbReference type="EMBL" id="CP079194">
    <property type="protein sequence ID" value="QXT40256.1"/>
    <property type="molecule type" value="Genomic_DNA"/>
</dbReference>
<dbReference type="Pfam" id="PF00005">
    <property type="entry name" value="ABC_tran"/>
    <property type="match status" value="1"/>
</dbReference>
<protein>
    <submittedName>
        <fullName evidence="12">ABC transporter ATP-binding protein/permease</fullName>
    </submittedName>
</protein>
<dbReference type="Pfam" id="PF00664">
    <property type="entry name" value="ABC_membrane"/>
    <property type="match status" value="1"/>
</dbReference>
<dbReference type="InterPro" id="IPR003593">
    <property type="entry name" value="AAA+_ATPase"/>
</dbReference>
<proteinExistence type="predicted"/>
<dbReference type="GO" id="GO:0016887">
    <property type="term" value="F:ATP hydrolysis activity"/>
    <property type="evidence" value="ECO:0007669"/>
    <property type="project" value="InterPro"/>
</dbReference>
<feature type="transmembrane region" description="Helical" evidence="9">
    <location>
        <begin position="164"/>
        <end position="183"/>
    </location>
</feature>
<dbReference type="InterPro" id="IPR011527">
    <property type="entry name" value="ABC1_TM_dom"/>
</dbReference>
<dbReference type="PROSITE" id="PS00211">
    <property type="entry name" value="ABC_TRANSPORTER_1"/>
    <property type="match status" value="1"/>
</dbReference>
<keyword evidence="2" id="KW-0813">Transport</keyword>
<sequence>MAPMAVADEIMRPTDTVGWRSGFNTIKRVTKLALRTPWMVAIALISTVIAATLQLLVPVLLGRAVDQTQLLLSGGASGAEAATAALWATAWLVLGVWVTRGIFTVFQNYFSESVGHHVGYMLRLAYYEKIQRLSFGFHDRMHSGDLITLGMLDLEGVRMFFSTGLVRILLLSILIGVGGYLLLSTDLTLGLLALSFVPFVAWRSSVTQLKLRGTWLELQNRLSDLSRVMEENLGGIRVVRAFAGKPYEMGKYRSASENALDLAHERVDIRVRNTSMMTFSFLVAMGLVLWIGSGKVMRGDITVGTLTSFLTFMTILQMPVRQLGMLVNSFARTATCGERVFALLDLDLAITDAPGAQDLQVSDGVLRFDNVGFTYPGAAKPTLEGISFEARRGETIGIIGPPGSGKSTIAHLIPRFYDVTGGSITIDGQDIRDVTLASLRHEVVAVQQDAFLFTTSLENNIAYGDPWAPPSKIADASASAQLHQFIATLPAGYETIVGERGASLSGGQRQRMTIARTLMLRPSVLIFDDSTAAVDAGTEQRIRTTIQAQADERVTIIVAHRLNSLMHADRILFIEDGRIVEQGNHAELLELGGRYRALHDLQNRPEEAAQ</sequence>
<feature type="transmembrane region" description="Helical" evidence="9">
    <location>
        <begin position="38"/>
        <end position="61"/>
    </location>
</feature>
<keyword evidence="8 9" id="KW-0472">Membrane</keyword>
<evidence type="ECO:0000313" key="12">
    <source>
        <dbReference type="EMBL" id="QXT40256.1"/>
    </source>
</evidence>
<evidence type="ECO:0000259" key="11">
    <source>
        <dbReference type="PROSITE" id="PS50929"/>
    </source>
</evidence>
<dbReference type="InterPro" id="IPR003439">
    <property type="entry name" value="ABC_transporter-like_ATP-bd"/>
</dbReference>
<keyword evidence="4 9" id="KW-0812">Transmembrane</keyword>
<dbReference type="InterPro" id="IPR017871">
    <property type="entry name" value="ABC_transporter-like_CS"/>
</dbReference>
<dbReference type="PROSITE" id="PS50893">
    <property type="entry name" value="ABC_TRANSPORTER_2"/>
    <property type="match status" value="1"/>
</dbReference>
<feature type="transmembrane region" description="Helical" evidence="9">
    <location>
        <begin position="299"/>
        <end position="316"/>
    </location>
</feature>
<dbReference type="PANTHER" id="PTHR43394">
    <property type="entry name" value="ATP-DEPENDENT PERMEASE MDL1, MITOCHONDRIAL"/>
    <property type="match status" value="1"/>
</dbReference>
<evidence type="ECO:0000259" key="10">
    <source>
        <dbReference type="PROSITE" id="PS50893"/>
    </source>
</evidence>
<dbReference type="PROSITE" id="PS50929">
    <property type="entry name" value="ABC_TM1F"/>
    <property type="match status" value="1"/>
</dbReference>
<evidence type="ECO:0000256" key="4">
    <source>
        <dbReference type="ARBA" id="ARBA00022692"/>
    </source>
</evidence>
<organism evidence="12 13">
    <name type="scientific">Gymnodinialimonas ceratoperidinii</name>
    <dbReference type="NCBI Taxonomy" id="2856823"/>
    <lineage>
        <taxon>Bacteria</taxon>
        <taxon>Pseudomonadati</taxon>
        <taxon>Pseudomonadota</taxon>
        <taxon>Alphaproteobacteria</taxon>
        <taxon>Rhodobacterales</taxon>
        <taxon>Paracoccaceae</taxon>
        <taxon>Gymnodinialimonas</taxon>
    </lineage>
</organism>
<dbReference type="Proteomes" id="UP000825009">
    <property type="component" value="Chromosome"/>
</dbReference>
<dbReference type="SMART" id="SM00382">
    <property type="entry name" value="AAA"/>
    <property type="match status" value="1"/>
</dbReference>
<feature type="domain" description="ABC transporter" evidence="10">
    <location>
        <begin position="366"/>
        <end position="601"/>
    </location>
</feature>
<accession>A0A8F6TWJ5</accession>
<evidence type="ECO:0000256" key="6">
    <source>
        <dbReference type="ARBA" id="ARBA00022840"/>
    </source>
</evidence>
<evidence type="ECO:0000256" key="1">
    <source>
        <dbReference type="ARBA" id="ARBA00004651"/>
    </source>
</evidence>
<keyword evidence="6 12" id="KW-0067">ATP-binding</keyword>
<keyword evidence="13" id="KW-1185">Reference proteome</keyword>
<dbReference type="PANTHER" id="PTHR43394:SF1">
    <property type="entry name" value="ATP-BINDING CASSETTE SUB-FAMILY B MEMBER 10, MITOCHONDRIAL"/>
    <property type="match status" value="1"/>
</dbReference>
<evidence type="ECO:0000256" key="7">
    <source>
        <dbReference type="ARBA" id="ARBA00022989"/>
    </source>
</evidence>
<name>A0A8F6TWJ5_9RHOB</name>
<dbReference type="GO" id="GO:0005524">
    <property type="term" value="F:ATP binding"/>
    <property type="evidence" value="ECO:0007669"/>
    <property type="project" value="UniProtKB-KW"/>
</dbReference>
<evidence type="ECO:0000256" key="3">
    <source>
        <dbReference type="ARBA" id="ARBA00022475"/>
    </source>
</evidence>
<dbReference type="FunFam" id="3.40.50.300:FF:000221">
    <property type="entry name" value="Multidrug ABC transporter ATP-binding protein"/>
    <property type="match status" value="1"/>
</dbReference>
<evidence type="ECO:0000256" key="8">
    <source>
        <dbReference type="ARBA" id="ARBA00023136"/>
    </source>
</evidence>
<feature type="domain" description="ABC transmembrane type-1" evidence="11">
    <location>
        <begin position="41"/>
        <end position="332"/>
    </location>
</feature>
<evidence type="ECO:0000256" key="9">
    <source>
        <dbReference type="SAM" id="Phobius"/>
    </source>
</evidence>
<keyword evidence="5" id="KW-0547">Nucleotide-binding</keyword>
<dbReference type="InterPro" id="IPR039421">
    <property type="entry name" value="Type_1_exporter"/>
</dbReference>
<feature type="transmembrane region" description="Helical" evidence="9">
    <location>
        <begin position="81"/>
        <end position="103"/>
    </location>
</feature>
<comment type="subcellular location">
    <subcellularLocation>
        <location evidence="1">Cell membrane</location>
        <topology evidence="1">Multi-pass membrane protein</topology>
    </subcellularLocation>
</comment>
<gene>
    <name evidence="12" type="ORF">KYE46_03105</name>
</gene>
<reference evidence="12 13" key="1">
    <citation type="submission" date="2021-07" db="EMBL/GenBank/DDBJ databases">
        <title>A novel Jannaschia species isolated from marine dinoflagellate Ceratoperidinium margalefii.</title>
        <authorList>
            <person name="Jiang Y."/>
            <person name="Li Z."/>
        </authorList>
    </citation>
    <scope>NUCLEOTIDE SEQUENCE [LARGE SCALE GENOMIC DNA]</scope>
    <source>
        <strain evidence="12 13">J12C1-MA-4</strain>
    </source>
</reference>
<dbReference type="AlphaFoldDB" id="A0A8F6TWJ5"/>
<keyword evidence="3" id="KW-1003">Cell membrane</keyword>
<dbReference type="CDD" id="cd18542">
    <property type="entry name" value="ABC_6TM_YknU_like"/>
    <property type="match status" value="1"/>
</dbReference>
<feature type="transmembrane region" description="Helical" evidence="9">
    <location>
        <begin position="276"/>
        <end position="293"/>
    </location>
</feature>
<evidence type="ECO:0000256" key="5">
    <source>
        <dbReference type="ARBA" id="ARBA00022741"/>
    </source>
</evidence>